<dbReference type="Proteomes" id="UP000284277">
    <property type="component" value="Unassembled WGS sequence"/>
</dbReference>
<organism evidence="4 5">
    <name type="scientific">Lacrimispora algidixylanolytica</name>
    <dbReference type="NCBI Taxonomy" id="94868"/>
    <lineage>
        <taxon>Bacteria</taxon>
        <taxon>Bacillati</taxon>
        <taxon>Bacillota</taxon>
        <taxon>Clostridia</taxon>
        <taxon>Lachnospirales</taxon>
        <taxon>Lachnospiraceae</taxon>
        <taxon>Lacrimispora</taxon>
    </lineage>
</organism>
<dbReference type="InterPro" id="IPR027477">
    <property type="entry name" value="Succ_DH/fumarate_Rdtase_cat_sf"/>
</dbReference>
<dbReference type="Gene3D" id="3.50.50.60">
    <property type="entry name" value="FAD/NAD(P)-binding domain"/>
    <property type="match status" value="2"/>
</dbReference>
<comment type="caution">
    <text evidence="4">The sequence shown here is derived from an EMBL/GenBank/DDBJ whole genome shotgun (WGS) entry which is preliminary data.</text>
</comment>
<dbReference type="SUPFAM" id="SSF51905">
    <property type="entry name" value="FAD/NAD(P)-binding domain"/>
    <property type="match status" value="1"/>
</dbReference>
<evidence type="ECO:0000256" key="2">
    <source>
        <dbReference type="ARBA" id="ARBA00023002"/>
    </source>
</evidence>
<dbReference type="GO" id="GO:0009061">
    <property type="term" value="P:anaerobic respiration"/>
    <property type="evidence" value="ECO:0007669"/>
    <property type="project" value="TreeGrafter"/>
</dbReference>
<proteinExistence type="predicted"/>
<dbReference type="OrthoDB" id="9806724at2"/>
<dbReference type="GO" id="GO:0050660">
    <property type="term" value="F:flavin adenine dinucleotide binding"/>
    <property type="evidence" value="ECO:0007669"/>
    <property type="project" value="TreeGrafter"/>
</dbReference>
<dbReference type="GO" id="GO:0009055">
    <property type="term" value="F:electron transfer activity"/>
    <property type="evidence" value="ECO:0007669"/>
    <property type="project" value="TreeGrafter"/>
</dbReference>
<dbReference type="AlphaFoldDB" id="A0A419SUA3"/>
<keyword evidence="1" id="KW-0285">Flavoprotein</keyword>
<dbReference type="RefSeq" id="WP_158585106.1">
    <property type="nucleotide sequence ID" value="NZ_MCIA01000034.1"/>
</dbReference>
<dbReference type="Gene3D" id="3.90.700.10">
    <property type="entry name" value="Succinate dehydrogenase/fumarate reductase flavoprotein, catalytic domain"/>
    <property type="match status" value="1"/>
</dbReference>
<protein>
    <recommendedName>
        <fullName evidence="3">FAD-dependent oxidoreductase 2 FAD-binding domain-containing protein</fullName>
    </recommendedName>
</protein>
<dbReference type="InterPro" id="IPR030664">
    <property type="entry name" value="SdhA/FrdA/AprA"/>
</dbReference>
<evidence type="ECO:0000313" key="4">
    <source>
        <dbReference type="EMBL" id="RKD28742.1"/>
    </source>
</evidence>
<dbReference type="GO" id="GO:0005886">
    <property type="term" value="C:plasma membrane"/>
    <property type="evidence" value="ECO:0007669"/>
    <property type="project" value="TreeGrafter"/>
</dbReference>
<evidence type="ECO:0000313" key="5">
    <source>
        <dbReference type="Proteomes" id="UP000284277"/>
    </source>
</evidence>
<dbReference type="PANTHER" id="PTHR11632">
    <property type="entry name" value="SUCCINATE DEHYDROGENASE 2 FLAVOPROTEIN SUBUNIT"/>
    <property type="match status" value="1"/>
</dbReference>
<name>A0A419SUA3_9FIRM</name>
<gene>
    <name evidence="4" type="ORF">BET01_09925</name>
</gene>
<dbReference type="PRINTS" id="PR00368">
    <property type="entry name" value="FADPNR"/>
</dbReference>
<keyword evidence="2" id="KW-0560">Oxidoreductase</keyword>
<reference evidence="4 5" key="1">
    <citation type="submission" date="2016-08" db="EMBL/GenBank/DDBJ databases">
        <title>A new outlook on sporulation: Clostridium algidixylanolyticum.</title>
        <authorList>
            <person name="Poppleton D.I."/>
            <person name="Gribaldo S."/>
        </authorList>
    </citation>
    <scope>NUCLEOTIDE SEQUENCE [LARGE SCALE GENOMIC DNA]</scope>
    <source>
        <strain evidence="4 5">SPL73</strain>
    </source>
</reference>
<dbReference type="InterPro" id="IPR003953">
    <property type="entry name" value="FAD-dep_OxRdtase_2_FAD-bd"/>
</dbReference>
<dbReference type="GO" id="GO:0033765">
    <property type="term" value="F:steroid dehydrogenase activity, acting on the CH-CH group of donors"/>
    <property type="evidence" value="ECO:0007669"/>
    <property type="project" value="UniProtKB-ARBA"/>
</dbReference>
<dbReference type="Pfam" id="PF00890">
    <property type="entry name" value="FAD_binding_2"/>
    <property type="match status" value="1"/>
</dbReference>
<accession>A0A419SUA3</accession>
<keyword evidence="5" id="KW-1185">Reference proteome</keyword>
<dbReference type="GO" id="GO:0000104">
    <property type="term" value="F:succinate dehydrogenase activity"/>
    <property type="evidence" value="ECO:0007669"/>
    <property type="project" value="TreeGrafter"/>
</dbReference>
<sequence>MEKASYKFLQYDTVVVGSGAAAYNAVDWLYDLGRGSIALLTEGIRMGTSRNTGSDKQTYYKLSVGFHENDSVHEMAQTLYDGEGVDGEIALAEAANSLRCFYKLANLGVDFPTDEYGVFTGYKTDHDPRQRATSAGPLTSRYMTEALEESVKRKKIPILNELLAFQIYEEDNKIRGIVCLNKEKLSDNQLELVVVAANHVIWCTGGPSACYKNVVYPAGHTGMSGALLDVGAWGANLQEWQYGLASIKFRWNVSGTYQQVLPRYVSIDKDGVEREFLTDYMSREEAMNLVFLKGYQWPFDASKKDASSRIDLCVYEETAMKGRKVYLDFMHNPSGLEGGFDILSEEAHSYLEKSNALFGTPIERLNHMNPLAIELYKNHHIDLGKEMLEISVCAQHHNGGIQVDANWETSIKGLFAAGEAAGTFGVHRPGGSALNSTQVGSMRAAQYISFTSEECIPDPSLWKVSPGKLVEEIGNSLLSMIGEENNALEVKEDLQNAMSRVAAQVRNLRDLIDLRGKVETYRTHFKEMVKVPSVRTLPILLKTYDMIVTQCAVLEAMEQSAAIFGSRGSCLVKGDSDGYLPTMSLDQNYRLITKKQENRFVSFTQVVSPVPQKNDWFETIWADHRKLRQSKHKQS</sequence>
<evidence type="ECO:0000256" key="1">
    <source>
        <dbReference type="ARBA" id="ARBA00022630"/>
    </source>
</evidence>
<dbReference type="EMBL" id="MCIA01000034">
    <property type="protein sequence ID" value="RKD28742.1"/>
    <property type="molecule type" value="Genomic_DNA"/>
</dbReference>
<dbReference type="InterPro" id="IPR036188">
    <property type="entry name" value="FAD/NAD-bd_sf"/>
</dbReference>
<feature type="domain" description="FAD-dependent oxidoreductase 2 FAD-binding" evidence="3">
    <location>
        <begin position="12"/>
        <end position="432"/>
    </location>
</feature>
<dbReference type="PANTHER" id="PTHR11632:SF51">
    <property type="entry name" value="SUCCINATE DEHYDROGENASE [UBIQUINONE] FLAVOPROTEIN SUBUNIT, MITOCHONDRIAL"/>
    <property type="match status" value="1"/>
</dbReference>
<evidence type="ECO:0000259" key="3">
    <source>
        <dbReference type="Pfam" id="PF00890"/>
    </source>
</evidence>